<dbReference type="AlphaFoldDB" id="A0A2H1JG33"/>
<gene>
    <name evidence="2" type="ORF">BANT918_01616</name>
</gene>
<protein>
    <submittedName>
        <fullName evidence="2">Competence/damage-inducible protein cinA</fullName>
        <ecNumber evidence="2">3.5.1.42</ecNumber>
    </submittedName>
</protein>
<feature type="domain" description="CinA C-terminal" evidence="1">
    <location>
        <begin position="30"/>
        <end position="174"/>
    </location>
</feature>
<accession>A0A2H1JG33</accession>
<name>A0A2H1JG33_9MICO</name>
<dbReference type="Gene3D" id="3.90.950.20">
    <property type="entry name" value="CinA-like"/>
    <property type="match status" value="1"/>
</dbReference>
<dbReference type="Pfam" id="PF02464">
    <property type="entry name" value="CinA"/>
    <property type="match status" value="1"/>
</dbReference>
<dbReference type="InterPro" id="IPR008136">
    <property type="entry name" value="CinA_C"/>
</dbReference>
<organism evidence="2 3">
    <name type="scientific">Brevibacterium antiquum CNRZ 918</name>
    <dbReference type="NCBI Taxonomy" id="1255637"/>
    <lineage>
        <taxon>Bacteria</taxon>
        <taxon>Bacillati</taxon>
        <taxon>Actinomycetota</taxon>
        <taxon>Actinomycetes</taxon>
        <taxon>Micrococcales</taxon>
        <taxon>Brevibacteriaceae</taxon>
        <taxon>Brevibacterium</taxon>
    </lineage>
</organism>
<dbReference type="SUPFAM" id="SSF142433">
    <property type="entry name" value="CinA-like"/>
    <property type="match status" value="1"/>
</dbReference>
<dbReference type="NCBIfam" id="TIGR00199">
    <property type="entry name" value="PncC_domain"/>
    <property type="match status" value="1"/>
</dbReference>
<dbReference type="Proteomes" id="UP000234433">
    <property type="component" value="Unassembled WGS sequence"/>
</dbReference>
<reference evidence="2 3" key="1">
    <citation type="submission" date="2017-03" db="EMBL/GenBank/DDBJ databases">
        <authorList>
            <person name="Afonso C.L."/>
            <person name="Miller P.J."/>
            <person name="Scott M.A."/>
            <person name="Spackman E."/>
            <person name="Goraichik I."/>
            <person name="Dimitrov K.M."/>
            <person name="Suarez D.L."/>
            <person name="Swayne D.E."/>
        </authorList>
    </citation>
    <scope>NUCLEOTIDE SEQUENCE [LARGE SCALE GENOMIC DNA]</scope>
    <source>
        <strain evidence="2 3">CNRZ 918</strain>
    </source>
</reference>
<dbReference type="InterPro" id="IPR036653">
    <property type="entry name" value="CinA-like_C"/>
</dbReference>
<dbReference type="EC" id="3.5.1.42" evidence="2"/>
<evidence type="ECO:0000313" key="3">
    <source>
        <dbReference type="Proteomes" id="UP000234433"/>
    </source>
</evidence>
<dbReference type="EMBL" id="FXZD01000004">
    <property type="protein sequence ID" value="SMX86331.1"/>
    <property type="molecule type" value="Genomic_DNA"/>
</dbReference>
<evidence type="ECO:0000259" key="1">
    <source>
        <dbReference type="Pfam" id="PF02464"/>
    </source>
</evidence>
<dbReference type="GO" id="GO:0019159">
    <property type="term" value="F:nicotinamide-nucleotide amidase activity"/>
    <property type="evidence" value="ECO:0007669"/>
    <property type="project" value="UniProtKB-EC"/>
</dbReference>
<keyword evidence="2" id="KW-0378">Hydrolase</keyword>
<proteinExistence type="predicted"/>
<evidence type="ECO:0000313" key="2">
    <source>
        <dbReference type="EMBL" id="SMX86331.1"/>
    </source>
</evidence>
<sequence length="193" mass="19688">MGATRLQAMIPPVRTRSEPVNDTELFSRSQHLIATCTQVGLSVAAAESLTGGRFVATLVDVPGASAVVRGGLITYATDLKASLAGVDADQLEDKGPIDEVVAAQMAAGAARECVADIGVACTGVAGPEPQDGKPVGLVYTAIAFAGKAQVSEHHFAGGRDTVRSLTVAAMVADLDDFVTQLAFGPAADAHDRS</sequence>